<name>A0A1I8EK54_WUCBA</name>
<feature type="compositionally biased region" description="Basic and acidic residues" evidence="2">
    <location>
        <begin position="681"/>
        <end position="702"/>
    </location>
</feature>
<feature type="compositionally biased region" description="Low complexity" evidence="2">
    <location>
        <begin position="153"/>
        <end position="166"/>
    </location>
</feature>
<sequence>MGLEAVPCVLRSATSGGNSSSYCTIGFLIRPSTSSTNNTTGQTISNAAVSSTASVAVPSGSIPKSLHVVPATIQKQSATLSTAAPKLVVPSVLRLQPTPCTSAHLAPPAPQSVHHPAPPKPPPIQHHHLQPQQQQQQPQHCSTDGWLHAAPRSNVSSGSFESPSPSQVVPQMNVNESYDCQMPCTSTTSFFPPISSITQSFSSGKSDIDLLQDMAHHVDLNPPIMHQQQSQLVTDKTVMITSNHYAQQHNMTPPPPPQQLQYHNSSPTMMHMQDSSTCTPVQSNFQTHMQVELNGGMSSCHYQHNYNVVADCSPTADSGIQSIADSPPADPFTPPTPYIPPPPITAIVNKSKETQPTTDTTNYSDDYSDMPRLIPFHQMEAESGSPLTEEPPLFTTKTPPPPDSDVQKSTEVDALLEDLEKNSEQNHEAKAESQEKIKKESDDDITKIAITPAMNVTDLDENIEDEIPELRSRFPERKRKARKRKVEECNELVSEKPARKMKRREVRQKSNDVELVSGEKTNTNSLKRRMQIPLSSRNLEAELQTEERKCKGRKKQEERKKFVAEKKFPTRKLEKKKVIDEEVREGCQEFAGSVATGEPNKHLECSNENMVDQIREFHLDVKRKINEQLKIVIEQISRQFANLELNLGDRKHWDLPWYRLNWKEVTRRLIERNRLEKSKREKNSSKAYRIGDRKLPKSRKSDSFVTSATPSSSKICERNRRSSGDYIKLKQNVIVDAYPKIEQMQCSCSSGCCGESDECLNRVVLMECGSSCPRNAICTNKRLFRRECIERLRTFQTMNGCGIGVKTDVNIDKGQVSTRSILSDLLVRR</sequence>
<evidence type="ECO:0000313" key="4">
    <source>
        <dbReference type="WBParaSite" id="maker-PairedContig_2684-snap-gene-0.1-mRNA-1"/>
    </source>
</evidence>
<feature type="region of interest" description="Disordered" evidence="2">
    <location>
        <begin position="100"/>
        <end position="170"/>
    </location>
</feature>
<protein>
    <submittedName>
        <fullName evidence="4">AWS domain-containing protein</fullName>
    </submittedName>
</protein>
<dbReference type="PROSITE" id="PS51215">
    <property type="entry name" value="AWS"/>
    <property type="match status" value="1"/>
</dbReference>
<reference evidence="4" key="1">
    <citation type="submission" date="2016-11" db="UniProtKB">
        <authorList>
            <consortium name="WormBaseParasite"/>
        </authorList>
    </citation>
    <scope>IDENTIFICATION</scope>
    <source>
        <strain evidence="4">pt0022</strain>
    </source>
</reference>
<evidence type="ECO:0000256" key="1">
    <source>
        <dbReference type="ARBA" id="ARBA00022691"/>
    </source>
</evidence>
<evidence type="ECO:0000259" key="3">
    <source>
        <dbReference type="PROSITE" id="PS51215"/>
    </source>
</evidence>
<feature type="compositionally biased region" description="Low complexity" evidence="2">
    <location>
        <begin position="386"/>
        <end position="397"/>
    </location>
</feature>
<evidence type="ECO:0000256" key="2">
    <source>
        <dbReference type="SAM" id="MobiDB-lite"/>
    </source>
</evidence>
<dbReference type="AlphaFoldDB" id="A0A1I8EK54"/>
<dbReference type="STRING" id="6293.A0A1I8EK54"/>
<feature type="region of interest" description="Disordered" evidence="2">
    <location>
        <begin position="381"/>
        <end position="408"/>
    </location>
</feature>
<accession>A0A1I8EK54</accession>
<feature type="compositionally biased region" description="Low complexity" evidence="2">
    <location>
        <begin position="130"/>
        <end position="140"/>
    </location>
</feature>
<feature type="region of interest" description="Disordered" evidence="2">
    <location>
        <begin position="420"/>
        <end position="442"/>
    </location>
</feature>
<keyword evidence="1" id="KW-0949">S-adenosyl-L-methionine</keyword>
<dbReference type="InterPro" id="IPR046341">
    <property type="entry name" value="SET_dom_sf"/>
</dbReference>
<proteinExistence type="predicted"/>
<feature type="region of interest" description="Disordered" evidence="2">
    <location>
        <begin position="681"/>
        <end position="710"/>
    </location>
</feature>
<organism evidence="4">
    <name type="scientific">Wuchereria bancrofti</name>
    <dbReference type="NCBI Taxonomy" id="6293"/>
    <lineage>
        <taxon>Eukaryota</taxon>
        <taxon>Metazoa</taxon>
        <taxon>Ecdysozoa</taxon>
        <taxon>Nematoda</taxon>
        <taxon>Chromadorea</taxon>
        <taxon>Rhabditida</taxon>
        <taxon>Spirurina</taxon>
        <taxon>Spiruromorpha</taxon>
        <taxon>Filarioidea</taxon>
        <taxon>Onchocercidae</taxon>
        <taxon>Wuchereria</taxon>
    </lineage>
</organism>
<dbReference type="GO" id="GO:0042054">
    <property type="term" value="F:histone methyltransferase activity"/>
    <property type="evidence" value="ECO:0007669"/>
    <property type="project" value="InterPro"/>
</dbReference>
<dbReference type="SMART" id="SM00570">
    <property type="entry name" value="AWS"/>
    <property type="match status" value="1"/>
</dbReference>
<feature type="domain" description="AWS" evidence="3">
    <location>
        <begin position="741"/>
        <end position="787"/>
    </location>
</feature>
<dbReference type="WBParaSite" id="maker-PairedContig_2684-snap-gene-0.1-mRNA-1">
    <property type="protein sequence ID" value="maker-PairedContig_2684-snap-gene-0.1-mRNA-1"/>
    <property type="gene ID" value="maker-PairedContig_2684-snap-gene-0.1"/>
</dbReference>
<dbReference type="SUPFAM" id="SSF82199">
    <property type="entry name" value="SET domain"/>
    <property type="match status" value="1"/>
</dbReference>
<dbReference type="Gene3D" id="2.170.270.10">
    <property type="entry name" value="SET domain"/>
    <property type="match status" value="1"/>
</dbReference>
<feature type="region of interest" description="Disordered" evidence="2">
    <location>
        <begin position="349"/>
        <end position="368"/>
    </location>
</feature>
<dbReference type="InterPro" id="IPR006560">
    <property type="entry name" value="AWS_dom"/>
</dbReference>
<dbReference type="GO" id="GO:0005634">
    <property type="term" value="C:nucleus"/>
    <property type="evidence" value="ECO:0007669"/>
    <property type="project" value="InterPro"/>
</dbReference>